<protein>
    <recommendedName>
        <fullName evidence="3">PE domain-containing protein</fullName>
    </recommendedName>
</protein>
<comment type="caution">
    <text evidence="1">The sequence shown here is derived from an EMBL/GenBank/DDBJ whole genome shotgun (WGS) entry which is preliminary data.</text>
</comment>
<proteinExistence type="predicted"/>
<dbReference type="Proteomes" id="UP000242444">
    <property type="component" value="Unassembled WGS sequence"/>
</dbReference>
<dbReference type="Gene3D" id="1.10.287.850">
    <property type="entry name" value="HP0062-like domain"/>
    <property type="match status" value="1"/>
</dbReference>
<dbReference type="InParanoid" id="A0A263DBI1"/>
<evidence type="ECO:0000313" key="1">
    <source>
        <dbReference type="EMBL" id="OZM74856.1"/>
    </source>
</evidence>
<dbReference type="OrthoDB" id="3624755at2"/>
<sequence>MTPQEVIAQTGIMPAPFNAVFGTVQQAVETTNRVAAGGAGFEMDLDEMKALLPQWESLRDELEEMVEVASQFRRAVPPADDEASRAQIEAVYAHADLYQQSVEQQLQYAEGYVSSLQTAISGTAGSDSASADAVAKYGQGS</sequence>
<organism evidence="1 2">
    <name type="scientific">Amycolatopsis antarctica</name>
    <dbReference type="NCBI Taxonomy" id="1854586"/>
    <lineage>
        <taxon>Bacteria</taxon>
        <taxon>Bacillati</taxon>
        <taxon>Actinomycetota</taxon>
        <taxon>Actinomycetes</taxon>
        <taxon>Pseudonocardiales</taxon>
        <taxon>Pseudonocardiaceae</taxon>
        <taxon>Amycolatopsis</taxon>
    </lineage>
</organism>
<accession>A0A263DBI1</accession>
<name>A0A263DBI1_9PSEU</name>
<dbReference type="RefSeq" id="WP_094860641.1">
    <property type="nucleotide sequence ID" value="NZ_NKYE01000001.1"/>
</dbReference>
<dbReference type="AlphaFoldDB" id="A0A263DBI1"/>
<evidence type="ECO:0008006" key="3">
    <source>
        <dbReference type="Google" id="ProtNLM"/>
    </source>
</evidence>
<dbReference type="EMBL" id="NKYE01000001">
    <property type="protein sequence ID" value="OZM74856.1"/>
    <property type="molecule type" value="Genomic_DNA"/>
</dbReference>
<evidence type="ECO:0000313" key="2">
    <source>
        <dbReference type="Proteomes" id="UP000242444"/>
    </source>
</evidence>
<keyword evidence="2" id="KW-1185">Reference proteome</keyword>
<reference evidence="1 2" key="1">
    <citation type="submission" date="2017-07" db="EMBL/GenBank/DDBJ databases">
        <title>Amycolatopsis antarcticus sp. nov., isolated from the surface of an Antarcticus brown macroalga.</title>
        <authorList>
            <person name="Wang J."/>
            <person name="Leiva S."/>
            <person name="Huang J."/>
            <person name="Huang Y."/>
        </authorList>
    </citation>
    <scope>NUCLEOTIDE SEQUENCE [LARGE SCALE GENOMIC DNA]</scope>
    <source>
        <strain evidence="1 2">AU-G6</strain>
    </source>
</reference>
<gene>
    <name evidence="1" type="ORF">CFN78_01180</name>
</gene>